<dbReference type="Proteomes" id="UP000660862">
    <property type="component" value="Unassembled WGS sequence"/>
</dbReference>
<dbReference type="EMBL" id="BMER01000001">
    <property type="protein sequence ID" value="GGG80038.1"/>
    <property type="molecule type" value="Genomic_DNA"/>
</dbReference>
<evidence type="ECO:0000313" key="1">
    <source>
        <dbReference type="EMBL" id="GGG80038.1"/>
    </source>
</evidence>
<protein>
    <submittedName>
        <fullName evidence="1">Uncharacterized protein</fullName>
    </submittedName>
</protein>
<evidence type="ECO:0000313" key="2">
    <source>
        <dbReference type="Proteomes" id="UP000660862"/>
    </source>
</evidence>
<sequence length="77" mass="8643">MERITIELRSKSKREMLLKILDAVGIPYSSAQNPSPSGDKWFLESGNVELLDKGIADVEAGRVTRIKDVNNIWESIL</sequence>
<proteinExistence type="predicted"/>
<comment type="caution">
    <text evidence="1">The sequence shown here is derived from an EMBL/GenBank/DDBJ whole genome shotgun (WGS) entry which is preliminary data.</text>
</comment>
<dbReference type="RefSeq" id="WP_188504853.1">
    <property type="nucleotide sequence ID" value="NZ_BMER01000001.1"/>
</dbReference>
<keyword evidence="2" id="KW-1185">Reference proteome</keyword>
<name>A0A917HIU7_9SPHI</name>
<dbReference type="AlphaFoldDB" id="A0A917HIU7"/>
<reference evidence="1" key="2">
    <citation type="submission" date="2020-09" db="EMBL/GenBank/DDBJ databases">
        <authorList>
            <person name="Sun Q."/>
            <person name="Zhou Y."/>
        </authorList>
    </citation>
    <scope>NUCLEOTIDE SEQUENCE</scope>
    <source>
        <strain evidence="1">CGMCC 1.12195</strain>
    </source>
</reference>
<gene>
    <name evidence="1" type="ORF">GCM10007415_10490</name>
</gene>
<organism evidence="1 2">
    <name type="scientific">Parapedobacter pyrenivorans</name>
    <dbReference type="NCBI Taxonomy" id="1305674"/>
    <lineage>
        <taxon>Bacteria</taxon>
        <taxon>Pseudomonadati</taxon>
        <taxon>Bacteroidota</taxon>
        <taxon>Sphingobacteriia</taxon>
        <taxon>Sphingobacteriales</taxon>
        <taxon>Sphingobacteriaceae</taxon>
        <taxon>Parapedobacter</taxon>
    </lineage>
</organism>
<accession>A0A917HIU7</accession>
<reference evidence="1" key="1">
    <citation type="journal article" date="2014" name="Int. J. Syst. Evol. Microbiol.">
        <title>Complete genome sequence of Corynebacterium casei LMG S-19264T (=DSM 44701T), isolated from a smear-ripened cheese.</title>
        <authorList>
            <consortium name="US DOE Joint Genome Institute (JGI-PGF)"/>
            <person name="Walter F."/>
            <person name="Albersmeier A."/>
            <person name="Kalinowski J."/>
            <person name="Ruckert C."/>
        </authorList>
    </citation>
    <scope>NUCLEOTIDE SEQUENCE</scope>
    <source>
        <strain evidence="1">CGMCC 1.12195</strain>
    </source>
</reference>